<dbReference type="SMART" id="SM00347">
    <property type="entry name" value="HTH_MARR"/>
    <property type="match status" value="1"/>
</dbReference>
<name>A0A5N0V4U9_9PSEU</name>
<dbReference type="PROSITE" id="PS50995">
    <property type="entry name" value="HTH_MARR_2"/>
    <property type="match status" value="1"/>
</dbReference>
<feature type="domain" description="HTH marR-type" evidence="1">
    <location>
        <begin position="18"/>
        <end position="152"/>
    </location>
</feature>
<dbReference type="InterPro" id="IPR036390">
    <property type="entry name" value="WH_DNA-bd_sf"/>
</dbReference>
<dbReference type="PANTHER" id="PTHR33164:SF57">
    <property type="entry name" value="MARR-FAMILY TRANSCRIPTIONAL REGULATOR"/>
    <property type="match status" value="1"/>
</dbReference>
<dbReference type="Pfam" id="PF01047">
    <property type="entry name" value="MarR"/>
    <property type="match status" value="1"/>
</dbReference>
<protein>
    <submittedName>
        <fullName evidence="2">MarR family transcriptional regulator</fullName>
    </submittedName>
</protein>
<accession>A0A5N0V4U9</accession>
<comment type="caution">
    <text evidence="2">The sequence shown here is derived from an EMBL/GenBank/DDBJ whole genome shotgun (WGS) entry which is preliminary data.</text>
</comment>
<dbReference type="OrthoDB" id="5148120at2"/>
<organism evidence="2 3">
    <name type="scientific">Amycolatopsis acidicola</name>
    <dbReference type="NCBI Taxonomy" id="2596893"/>
    <lineage>
        <taxon>Bacteria</taxon>
        <taxon>Bacillati</taxon>
        <taxon>Actinomycetota</taxon>
        <taxon>Actinomycetes</taxon>
        <taxon>Pseudonocardiales</taxon>
        <taxon>Pseudonocardiaceae</taxon>
        <taxon>Amycolatopsis</taxon>
    </lineage>
</organism>
<dbReference type="EMBL" id="VMNW02000031">
    <property type="protein sequence ID" value="KAA9159089.1"/>
    <property type="molecule type" value="Genomic_DNA"/>
</dbReference>
<dbReference type="InterPro" id="IPR000835">
    <property type="entry name" value="HTH_MarR-typ"/>
</dbReference>
<evidence type="ECO:0000313" key="3">
    <source>
        <dbReference type="Proteomes" id="UP000319769"/>
    </source>
</evidence>
<keyword evidence="3" id="KW-1185">Reference proteome</keyword>
<dbReference type="InterPro" id="IPR039422">
    <property type="entry name" value="MarR/SlyA-like"/>
</dbReference>
<sequence>MTPVAPEGVFSAAELDVADELGVQLIRLVGLVAKSRPQVVAAGPGGIEQAAYAILLHLIHEGPQRISKIADALHSEISTVSRQGSALVRHGLAERRADPEDGRAYLLVPTLEGLRVFEENRKRRNKWLAGALAGWSQEDREVLAALLGRLTTGIEGLIPQFADATSAQGERAGS</sequence>
<dbReference type="PANTHER" id="PTHR33164">
    <property type="entry name" value="TRANSCRIPTIONAL REGULATOR, MARR FAMILY"/>
    <property type="match status" value="1"/>
</dbReference>
<dbReference type="AlphaFoldDB" id="A0A5N0V4U9"/>
<dbReference type="Gene3D" id="1.10.10.10">
    <property type="entry name" value="Winged helix-like DNA-binding domain superfamily/Winged helix DNA-binding domain"/>
    <property type="match status" value="1"/>
</dbReference>
<dbReference type="GO" id="GO:0006950">
    <property type="term" value="P:response to stress"/>
    <property type="evidence" value="ECO:0007669"/>
    <property type="project" value="TreeGrafter"/>
</dbReference>
<dbReference type="InterPro" id="IPR036388">
    <property type="entry name" value="WH-like_DNA-bd_sf"/>
</dbReference>
<dbReference type="Proteomes" id="UP000319769">
    <property type="component" value="Unassembled WGS sequence"/>
</dbReference>
<gene>
    <name evidence="2" type="ORF">FPZ12_021310</name>
</gene>
<dbReference type="GO" id="GO:0003700">
    <property type="term" value="F:DNA-binding transcription factor activity"/>
    <property type="evidence" value="ECO:0007669"/>
    <property type="project" value="InterPro"/>
</dbReference>
<evidence type="ECO:0000313" key="2">
    <source>
        <dbReference type="EMBL" id="KAA9159089.1"/>
    </source>
</evidence>
<proteinExistence type="predicted"/>
<dbReference type="SUPFAM" id="SSF46785">
    <property type="entry name" value="Winged helix' DNA-binding domain"/>
    <property type="match status" value="1"/>
</dbReference>
<reference evidence="2" key="1">
    <citation type="submission" date="2019-09" db="EMBL/GenBank/DDBJ databases">
        <authorList>
            <person name="Teo W.F.A."/>
            <person name="Duangmal K."/>
        </authorList>
    </citation>
    <scope>NUCLEOTIDE SEQUENCE [LARGE SCALE GENOMIC DNA]</scope>
    <source>
        <strain evidence="2">K81G1</strain>
    </source>
</reference>
<evidence type="ECO:0000259" key="1">
    <source>
        <dbReference type="PROSITE" id="PS50995"/>
    </source>
</evidence>
<dbReference type="RefSeq" id="WP_144749199.1">
    <property type="nucleotide sequence ID" value="NZ_VMNW02000031.1"/>
</dbReference>